<dbReference type="GO" id="GO:0005886">
    <property type="term" value="C:plasma membrane"/>
    <property type="evidence" value="ECO:0007669"/>
    <property type="project" value="TreeGrafter"/>
</dbReference>
<feature type="transmembrane region" description="Helical" evidence="5">
    <location>
        <begin position="27"/>
        <end position="49"/>
    </location>
</feature>
<dbReference type="Pfam" id="PF03168">
    <property type="entry name" value="LEA_2"/>
    <property type="match status" value="1"/>
</dbReference>
<dbReference type="AlphaFoldDB" id="A0A7I8L1B5"/>
<comment type="subcellular location">
    <subcellularLocation>
        <location evidence="1">Membrane</location>
        <topology evidence="1">Single-pass membrane protein</topology>
    </subcellularLocation>
</comment>
<evidence type="ECO:0000256" key="2">
    <source>
        <dbReference type="ARBA" id="ARBA00022692"/>
    </source>
</evidence>
<dbReference type="GO" id="GO:0098542">
    <property type="term" value="P:defense response to other organism"/>
    <property type="evidence" value="ECO:0007669"/>
    <property type="project" value="InterPro"/>
</dbReference>
<evidence type="ECO:0000256" key="1">
    <source>
        <dbReference type="ARBA" id="ARBA00004167"/>
    </source>
</evidence>
<protein>
    <recommendedName>
        <fullName evidence="6">Late embryogenesis abundant protein LEA-2 subgroup domain-containing protein</fullName>
    </recommendedName>
</protein>
<proteinExistence type="predicted"/>
<keyword evidence="8" id="KW-1185">Reference proteome</keyword>
<reference evidence="7" key="1">
    <citation type="submission" date="2020-02" db="EMBL/GenBank/DDBJ databases">
        <authorList>
            <person name="Scholz U."/>
            <person name="Mascher M."/>
            <person name="Fiebig A."/>
        </authorList>
    </citation>
    <scope>NUCLEOTIDE SEQUENCE</scope>
</reference>
<dbReference type="EMBL" id="LR746273">
    <property type="protein sequence ID" value="CAA7403562.1"/>
    <property type="molecule type" value="Genomic_DNA"/>
</dbReference>
<keyword evidence="3 5" id="KW-1133">Transmembrane helix</keyword>
<evidence type="ECO:0000256" key="5">
    <source>
        <dbReference type="SAM" id="Phobius"/>
    </source>
</evidence>
<dbReference type="InterPro" id="IPR004864">
    <property type="entry name" value="LEA_2"/>
</dbReference>
<dbReference type="PANTHER" id="PTHR31415">
    <property type="entry name" value="OS05G0367900 PROTEIN"/>
    <property type="match status" value="1"/>
</dbReference>
<dbReference type="InterPro" id="IPR044839">
    <property type="entry name" value="NDR1-like"/>
</dbReference>
<evidence type="ECO:0000256" key="4">
    <source>
        <dbReference type="ARBA" id="ARBA00023136"/>
    </source>
</evidence>
<evidence type="ECO:0000313" key="8">
    <source>
        <dbReference type="Proteomes" id="UP000663760"/>
    </source>
</evidence>
<dbReference type="Proteomes" id="UP000663760">
    <property type="component" value="Chromosome 10"/>
</dbReference>
<keyword evidence="2 5" id="KW-0812">Transmembrane</keyword>
<accession>A0A7I8L1B5</accession>
<evidence type="ECO:0000259" key="6">
    <source>
        <dbReference type="Pfam" id="PF03168"/>
    </source>
</evidence>
<dbReference type="GO" id="GO:0009506">
    <property type="term" value="C:plasmodesma"/>
    <property type="evidence" value="ECO:0007669"/>
    <property type="project" value="TreeGrafter"/>
</dbReference>
<name>A0A7I8L1B5_SPIIN</name>
<evidence type="ECO:0000256" key="3">
    <source>
        <dbReference type="ARBA" id="ARBA00022989"/>
    </source>
</evidence>
<gene>
    <name evidence="7" type="ORF">SI8410_10014240</name>
</gene>
<dbReference type="OrthoDB" id="1920039at2759"/>
<evidence type="ECO:0000313" key="7">
    <source>
        <dbReference type="EMBL" id="CAA7403562.1"/>
    </source>
</evidence>
<keyword evidence="4 5" id="KW-0472">Membrane</keyword>
<organism evidence="7 8">
    <name type="scientific">Spirodela intermedia</name>
    <name type="common">Intermediate duckweed</name>
    <dbReference type="NCBI Taxonomy" id="51605"/>
    <lineage>
        <taxon>Eukaryota</taxon>
        <taxon>Viridiplantae</taxon>
        <taxon>Streptophyta</taxon>
        <taxon>Embryophyta</taxon>
        <taxon>Tracheophyta</taxon>
        <taxon>Spermatophyta</taxon>
        <taxon>Magnoliopsida</taxon>
        <taxon>Liliopsida</taxon>
        <taxon>Araceae</taxon>
        <taxon>Lemnoideae</taxon>
        <taxon>Spirodela</taxon>
    </lineage>
</organism>
<dbReference type="PANTHER" id="PTHR31415:SF20">
    <property type="entry name" value="NDR1_HIN1-LIKE PROTEIN 26"/>
    <property type="match status" value="1"/>
</dbReference>
<sequence>MSQLLAEASPKHCAERGLKGKRLGRRLLCVLSSSFSTVLSLFLLIWFILRPTKPQFYVKDAGVYQLSLSPPRLLNSTVEFTLVSRNPNERVGVYYDSLRAYAAYKGQKITADSAFPPFYQGHQDTNLFSASLSGASVPVAASFGYELGRDQTTGKLPLGLRLEGRVRWKVGTWVSGEYRIMVDCIAIVGFVPSDMSSPLSTNQGSECSTSV</sequence>
<feature type="domain" description="Late embryogenesis abundant protein LEA-2 subgroup" evidence="6">
    <location>
        <begin position="84"/>
        <end position="184"/>
    </location>
</feature>